<organism evidence="1 2">
    <name type="scientific">Aquibacillus koreensis</name>
    <dbReference type="NCBI Taxonomy" id="279446"/>
    <lineage>
        <taxon>Bacteria</taxon>
        <taxon>Bacillati</taxon>
        <taxon>Bacillota</taxon>
        <taxon>Bacilli</taxon>
        <taxon>Bacillales</taxon>
        <taxon>Bacillaceae</taxon>
        <taxon>Aquibacillus</taxon>
    </lineage>
</organism>
<dbReference type="Pfam" id="PF13797">
    <property type="entry name" value="Post_transc_reg"/>
    <property type="match status" value="1"/>
</dbReference>
<keyword evidence="2" id="KW-1185">Reference proteome</keyword>
<dbReference type="EMBL" id="JAMQJZ010000001">
    <property type="protein sequence ID" value="MDC3419117.1"/>
    <property type="molecule type" value="Genomic_DNA"/>
</dbReference>
<sequence length="98" mass="11325">MIVTKRASEWKKMLVPVLDSKVDEFKLLGYSRTTVDDIWNCLTQKVWKGDPDKRLHEVTQDIFHLSSNIYMSYLTIHAYKDDEGLMASIAALTESKES</sequence>
<proteinExistence type="predicted"/>
<name>A0A9X3WG22_9BACI</name>
<protein>
    <submittedName>
        <fullName evidence="1">Post-transcriptional regulator</fullName>
    </submittedName>
</protein>
<reference evidence="1" key="1">
    <citation type="submission" date="2022-06" db="EMBL/GenBank/DDBJ databases">
        <title>Aquibacillus sp. a new bacterium isolated from soil saline samples.</title>
        <authorList>
            <person name="Galisteo C."/>
            <person name="De La Haba R."/>
            <person name="Sanchez-Porro C."/>
            <person name="Ventosa A."/>
        </authorList>
    </citation>
    <scope>NUCLEOTIDE SEQUENCE</scope>
    <source>
        <strain evidence="1">JCM 12387</strain>
    </source>
</reference>
<dbReference type="InterPro" id="IPR025716">
    <property type="entry name" value="Post-transcriptional_regulator"/>
</dbReference>
<evidence type="ECO:0000313" key="1">
    <source>
        <dbReference type="EMBL" id="MDC3419117.1"/>
    </source>
</evidence>
<evidence type="ECO:0000313" key="2">
    <source>
        <dbReference type="Proteomes" id="UP001145072"/>
    </source>
</evidence>
<dbReference type="AlphaFoldDB" id="A0A9X3WG22"/>
<comment type="caution">
    <text evidence="1">The sequence shown here is derived from an EMBL/GenBank/DDBJ whole genome shotgun (WGS) entry which is preliminary data.</text>
</comment>
<dbReference type="RefSeq" id="WP_259872016.1">
    <property type="nucleotide sequence ID" value="NZ_JAMQJZ010000001.1"/>
</dbReference>
<accession>A0A9X3WG22</accession>
<dbReference type="Proteomes" id="UP001145072">
    <property type="component" value="Unassembled WGS sequence"/>
</dbReference>
<gene>
    <name evidence="1" type="ORF">NC661_01830</name>
</gene>